<feature type="compositionally biased region" description="Pro residues" evidence="3">
    <location>
        <begin position="177"/>
        <end position="186"/>
    </location>
</feature>
<name>A0A6A5U7F4_9PLEO</name>
<reference evidence="5" key="1">
    <citation type="journal article" date="2020" name="Stud. Mycol.">
        <title>101 Dothideomycetes genomes: a test case for predicting lifestyles and emergence of pathogens.</title>
        <authorList>
            <person name="Haridas S."/>
            <person name="Albert R."/>
            <person name="Binder M."/>
            <person name="Bloem J."/>
            <person name="Labutti K."/>
            <person name="Salamov A."/>
            <person name="Andreopoulos B."/>
            <person name="Baker S."/>
            <person name="Barry K."/>
            <person name="Bills G."/>
            <person name="Bluhm B."/>
            <person name="Cannon C."/>
            <person name="Castanera R."/>
            <person name="Culley D."/>
            <person name="Daum C."/>
            <person name="Ezra D."/>
            <person name="Gonzalez J."/>
            <person name="Henrissat B."/>
            <person name="Kuo A."/>
            <person name="Liang C."/>
            <person name="Lipzen A."/>
            <person name="Lutzoni F."/>
            <person name="Magnuson J."/>
            <person name="Mondo S."/>
            <person name="Nolan M."/>
            <person name="Ohm R."/>
            <person name="Pangilinan J."/>
            <person name="Park H.-J."/>
            <person name="Ramirez L."/>
            <person name="Alfaro M."/>
            <person name="Sun H."/>
            <person name="Tritt A."/>
            <person name="Yoshinaga Y."/>
            <person name="Zwiers L.-H."/>
            <person name="Turgeon B."/>
            <person name="Goodwin S."/>
            <person name="Spatafora J."/>
            <person name="Crous P."/>
            <person name="Grigoriev I."/>
        </authorList>
    </citation>
    <scope>NUCLEOTIDE SEQUENCE</scope>
    <source>
        <strain evidence="5">CBS 675.92</strain>
    </source>
</reference>
<feature type="domain" description="RRM" evidence="4">
    <location>
        <begin position="8"/>
        <end position="80"/>
    </location>
</feature>
<dbReference type="EMBL" id="ML976984">
    <property type="protein sequence ID" value="KAF1959909.1"/>
    <property type="molecule type" value="Genomic_DNA"/>
</dbReference>
<evidence type="ECO:0000259" key="4">
    <source>
        <dbReference type="PROSITE" id="PS50102"/>
    </source>
</evidence>
<dbReference type="GO" id="GO:0005737">
    <property type="term" value="C:cytoplasm"/>
    <property type="evidence" value="ECO:0007669"/>
    <property type="project" value="TreeGrafter"/>
</dbReference>
<evidence type="ECO:0000256" key="1">
    <source>
        <dbReference type="ARBA" id="ARBA00022884"/>
    </source>
</evidence>
<dbReference type="SUPFAM" id="SSF54928">
    <property type="entry name" value="RNA-binding domain, RBD"/>
    <property type="match status" value="1"/>
</dbReference>
<evidence type="ECO:0000256" key="3">
    <source>
        <dbReference type="SAM" id="MobiDB-lite"/>
    </source>
</evidence>
<feature type="domain" description="RRM" evidence="4">
    <location>
        <begin position="102"/>
        <end position="169"/>
    </location>
</feature>
<dbReference type="PANTHER" id="PTHR23003:SF51">
    <property type="entry name" value="SERINE-ARGININE PROTEIN 55"/>
    <property type="match status" value="1"/>
</dbReference>
<dbReference type="PANTHER" id="PTHR23003">
    <property type="entry name" value="RNA RECOGNITION MOTIF RRM DOMAIN CONTAINING PROTEIN"/>
    <property type="match status" value="1"/>
</dbReference>
<feature type="region of interest" description="Disordered" evidence="3">
    <location>
        <begin position="165"/>
        <end position="332"/>
    </location>
</feature>
<dbReference type="GO" id="GO:0003729">
    <property type="term" value="F:mRNA binding"/>
    <property type="evidence" value="ECO:0007669"/>
    <property type="project" value="TreeGrafter"/>
</dbReference>
<dbReference type="OrthoDB" id="1099063at2759"/>
<dbReference type="GO" id="GO:0005634">
    <property type="term" value="C:nucleus"/>
    <property type="evidence" value="ECO:0007669"/>
    <property type="project" value="TreeGrafter"/>
</dbReference>
<dbReference type="SMART" id="SM00360">
    <property type="entry name" value="RRM"/>
    <property type="match status" value="2"/>
</dbReference>
<protein>
    <recommendedName>
        <fullName evidence="4">RRM domain-containing protein</fullName>
    </recommendedName>
</protein>
<evidence type="ECO:0000313" key="6">
    <source>
        <dbReference type="Proteomes" id="UP000800035"/>
    </source>
</evidence>
<evidence type="ECO:0000256" key="2">
    <source>
        <dbReference type="PROSITE-ProRule" id="PRU00176"/>
    </source>
</evidence>
<sequence>MATEVSSTRLYLGNLPRNANKADVEAHFQTHGTGEITEIKLMNGFGFIEYKDAMDARDVVPAFHGSDFMGERLIVQFARGSRRNEAFTPHERVAPRPRRTAFRMRIANLPVETSWQDLKDFARQSGQDVVYSEIGRERDGTGFVEYETAVDLKAAVEKLDRREFKGQEVTCTSDVSDPPPPPPFKPRGPYTGGPDDRGRDRYRSRSPGGRRGYPPAPYDDYYERRGPPRAYSPRRGDDYRRRSPPRDFYDSRERYGRVSPRGRGPPDEYGPPRPRYEDPYDARGPPPRRYDDPYVANGHVRPYDGRPPSPRGRPRSPGRPPFEPEYPPRARY</sequence>
<feature type="compositionally biased region" description="Basic and acidic residues" evidence="3">
    <location>
        <begin position="234"/>
        <end position="256"/>
    </location>
</feature>
<organism evidence="5 6">
    <name type="scientific">Byssothecium circinans</name>
    <dbReference type="NCBI Taxonomy" id="147558"/>
    <lineage>
        <taxon>Eukaryota</taxon>
        <taxon>Fungi</taxon>
        <taxon>Dikarya</taxon>
        <taxon>Ascomycota</taxon>
        <taxon>Pezizomycotina</taxon>
        <taxon>Dothideomycetes</taxon>
        <taxon>Pleosporomycetidae</taxon>
        <taxon>Pleosporales</taxon>
        <taxon>Massarineae</taxon>
        <taxon>Massarinaceae</taxon>
        <taxon>Byssothecium</taxon>
    </lineage>
</organism>
<dbReference type="PROSITE" id="PS50102">
    <property type="entry name" value="RRM"/>
    <property type="match status" value="2"/>
</dbReference>
<keyword evidence="1 2" id="KW-0694">RNA-binding</keyword>
<dbReference type="Gene3D" id="3.30.70.330">
    <property type="match status" value="2"/>
</dbReference>
<keyword evidence="6" id="KW-1185">Reference proteome</keyword>
<dbReference type="Proteomes" id="UP000800035">
    <property type="component" value="Unassembled WGS sequence"/>
</dbReference>
<feature type="compositionally biased region" description="Pro residues" evidence="3">
    <location>
        <begin position="305"/>
        <end position="332"/>
    </location>
</feature>
<dbReference type="InterPro" id="IPR012677">
    <property type="entry name" value="Nucleotide-bd_a/b_plait_sf"/>
</dbReference>
<dbReference type="InterPro" id="IPR050374">
    <property type="entry name" value="RRT5_SRSF_SR"/>
</dbReference>
<accession>A0A6A5U7F4</accession>
<evidence type="ECO:0000313" key="5">
    <source>
        <dbReference type="EMBL" id="KAF1959909.1"/>
    </source>
</evidence>
<gene>
    <name evidence="5" type="ORF">CC80DRAFT_545331</name>
</gene>
<dbReference type="InterPro" id="IPR035979">
    <property type="entry name" value="RBD_domain_sf"/>
</dbReference>
<feature type="compositionally biased region" description="Basic and acidic residues" evidence="3">
    <location>
        <begin position="194"/>
        <end position="203"/>
    </location>
</feature>
<dbReference type="Pfam" id="PF00076">
    <property type="entry name" value="RRM_1"/>
    <property type="match status" value="2"/>
</dbReference>
<dbReference type="InterPro" id="IPR000504">
    <property type="entry name" value="RRM_dom"/>
</dbReference>
<dbReference type="AlphaFoldDB" id="A0A6A5U7F4"/>
<proteinExistence type="predicted"/>